<feature type="compositionally biased region" description="Basic and acidic residues" evidence="1">
    <location>
        <begin position="82"/>
        <end position="91"/>
    </location>
</feature>
<protein>
    <submittedName>
        <fullName evidence="2">Uncharacterized protein</fullName>
    </submittedName>
</protein>
<reference evidence="2 3" key="1">
    <citation type="journal article" date="2014" name="Agronomy (Basel)">
        <title>A Draft Genome Sequence for Ensete ventricosum, the Drought-Tolerant Tree Against Hunger.</title>
        <authorList>
            <person name="Harrison J."/>
            <person name="Moore K.A."/>
            <person name="Paszkiewicz K."/>
            <person name="Jones T."/>
            <person name="Grant M."/>
            <person name="Ambacheew D."/>
            <person name="Muzemil S."/>
            <person name="Studholme D.J."/>
        </authorList>
    </citation>
    <scope>NUCLEOTIDE SEQUENCE [LARGE SCALE GENOMIC DNA]</scope>
</reference>
<proteinExistence type="predicted"/>
<dbReference type="AlphaFoldDB" id="A0A426ZB34"/>
<evidence type="ECO:0000313" key="3">
    <source>
        <dbReference type="Proteomes" id="UP000287651"/>
    </source>
</evidence>
<name>A0A426ZB34_ENSVE</name>
<dbReference type="EMBL" id="AMZH03007496">
    <property type="protein sequence ID" value="RRT61195.1"/>
    <property type="molecule type" value="Genomic_DNA"/>
</dbReference>
<organism evidence="2 3">
    <name type="scientific">Ensete ventricosum</name>
    <name type="common">Abyssinian banana</name>
    <name type="synonym">Musa ensete</name>
    <dbReference type="NCBI Taxonomy" id="4639"/>
    <lineage>
        <taxon>Eukaryota</taxon>
        <taxon>Viridiplantae</taxon>
        <taxon>Streptophyta</taxon>
        <taxon>Embryophyta</taxon>
        <taxon>Tracheophyta</taxon>
        <taxon>Spermatophyta</taxon>
        <taxon>Magnoliopsida</taxon>
        <taxon>Liliopsida</taxon>
        <taxon>Zingiberales</taxon>
        <taxon>Musaceae</taxon>
        <taxon>Ensete</taxon>
    </lineage>
</organism>
<evidence type="ECO:0000313" key="2">
    <source>
        <dbReference type="EMBL" id="RRT61195.1"/>
    </source>
</evidence>
<gene>
    <name evidence="2" type="ORF">B296_00006257</name>
</gene>
<evidence type="ECO:0000256" key="1">
    <source>
        <dbReference type="SAM" id="MobiDB-lite"/>
    </source>
</evidence>
<accession>A0A426ZB34</accession>
<sequence length="141" mass="15393">MRLQVVFDEVNVLLNEEEEEEEAPRHSALRTRVGPDSGLAIVKAGDSNARRRRTQRPTIEYLLIVHPPSVTRNSGGGAMKRRSVDGSDDRGGYAVVAQKNKRQRSIGGGVEAVAELWEDVVLEVLKRADAGNGGVREPPVV</sequence>
<comment type="caution">
    <text evidence="2">The sequence shown here is derived from an EMBL/GenBank/DDBJ whole genome shotgun (WGS) entry which is preliminary data.</text>
</comment>
<dbReference type="Proteomes" id="UP000287651">
    <property type="component" value="Unassembled WGS sequence"/>
</dbReference>
<feature type="region of interest" description="Disordered" evidence="1">
    <location>
        <begin position="70"/>
        <end position="91"/>
    </location>
</feature>